<evidence type="ECO:0000313" key="2">
    <source>
        <dbReference type="Proteomes" id="UP001150238"/>
    </source>
</evidence>
<gene>
    <name evidence="1" type="ORF">C8J55DRAFT_610226</name>
</gene>
<organism evidence="1 2">
    <name type="scientific">Lentinula lateritia</name>
    <dbReference type="NCBI Taxonomy" id="40482"/>
    <lineage>
        <taxon>Eukaryota</taxon>
        <taxon>Fungi</taxon>
        <taxon>Dikarya</taxon>
        <taxon>Basidiomycota</taxon>
        <taxon>Agaricomycotina</taxon>
        <taxon>Agaricomycetes</taxon>
        <taxon>Agaricomycetidae</taxon>
        <taxon>Agaricales</taxon>
        <taxon>Marasmiineae</taxon>
        <taxon>Omphalotaceae</taxon>
        <taxon>Lentinula</taxon>
    </lineage>
</organism>
<comment type="caution">
    <text evidence="1">The sequence shown here is derived from an EMBL/GenBank/DDBJ whole genome shotgun (WGS) entry which is preliminary data.</text>
</comment>
<name>A0A9W8ZPV9_9AGAR</name>
<reference evidence="1" key="2">
    <citation type="journal article" date="2023" name="Proc. Natl. Acad. Sci. U.S.A.">
        <title>A global phylogenomic analysis of the shiitake genus Lentinula.</title>
        <authorList>
            <person name="Sierra-Patev S."/>
            <person name="Min B."/>
            <person name="Naranjo-Ortiz M."/>
            <person name="Looney B."/>
            <person name="Konkel Z."/>
            <person name="Slot J.C."/>
            <person name="Sakamoto Y."/>
            <person name="Steenwyk J.L."/>
            <person name="Rokas A."/>
            <person name="Carro J."/>
            <person name="Camarero S."/>
            <person name="Ferreira P."/>
            <person name="Molpeceres G."/>
            <person name="Ruiz-Duenas F.J."/>
            <person name="Serrano A."/>
            <person name="Henrissat B."/>
            <person name="Drula E."/>
            <person name="Hughes K.W."/>
            <person name="Mata J.L."/>
            <person name="Ishikawa N.K."/>
            <person name="Vargas-Isla R."/>
            <person name="Ushijima S."/>
            <person name="Smith C.A."/>
            <person name="Donoghue J."/>
            <person name="Ahrendt S."/>
            <person name="Andreopoulos W."/>
            <person name="He G."/>
            <person name="LaButti K."/>
            <person name="Lipzen A."/>
            <person name="Ng V."/>
            <person name="Riley R."/>
            <person name="Sandor L."/>
            <person name="Barry K."/>
            <person name="Martinez A.T."/>
            <person name="Xiao Y."/>
            <person name="Gibbons J.G."/>
            <person name="Terashima K."/>
            <person name="Grigoriev I.V."/>
            <person name="Hibbett D."/>
        </authorList>
    </citation>
    <scope>NUCLEOTIDE SEQUENCE</scope>
    <source>
        <strain evidence="1">Sp2 HRB7682 ss15</strain>
    </source>
</reference>
<reference evidence="1" key="1">
    <citation type="submission" date="2022-08" db="EMBL/GenBank/DDBJ databases">
        <authorList>
            <consortium name="DOE Joint Genome Institute"/>
            <person name="Min B."/>
            <person name="Riley R."/>
            <person name="Sierra-Patev S."/>
            <person name="Naranjo-Ortiz M."/>
            <person name="Looney B."/>
            <person name="Konkel Z."/>
            <person name="Slot J.C."/>
            <person name="Sakamoto Y."/>
            <person name="Steenwyk J.L."/>
            <person name="Rokas A."/>
            <person name="Carro J."/>
            <person name="Camarero S."/>
            <person name="Ferreira P."/>
            <person name="Molpeceres G."/>
            <person name="Ruiz-Duenas F.J."/>
            <person name="Serrano A."/>
            <person name="Henrissat B."/>
            <person name="Drula E."/>
            <person name="Hughes K.W."/>
            <person name="Mata J.L."/>
            <person name="Ishikawa N.K."/>
            <person name="Vargas-Isla R."/>
            <person name="Ushijima S."/>
            <person name="Smith C.A."/>
            <person name="Ahrendt S."/>
            <person name="Andreopoulos W."/>
            <person name="He G."/>
            <person name="Labutti K."/>
            <person name="Lipzen A."/>
            <person name="Ng V."/>
            <person name="Sandor L."/>
            <person name="Barry K."/>
            <person name="Martinez A.T."/>
            <person name="Xiao Y."/>
            <person name="Gibbons J.G."/>
            <person name="Terashima K."/>
            <person name="Hibbett D.S."/>
            <person name="Grigoriev I.V."/>
        </authorList>
    </citation>
    <scope>NUCLEOTIDE SEQUENCE</scope>
    <source>
        <strain evidence="1">Sp2 HRB7682 ss15</strain>
    </source>
</reference>
<evidence type="ECO:0000313" key="1">
    <source>
        <dbReference type="EMBL" id="KAJ4463725.1"/>
    </source>
</evidence>
<protein>
    <submittedName>
        <fullName evidence="1">Uncharacterized protein</fullName>
    </submittedName>
</protein>
<proteinExistence type="predicted"/>
<sequence>MSLTVPPGLSAKDKAFSLFFSKVVTNAKEDDQSSQPFATAIYTELQSRDDSKIWCRFLNDPWSANTFTEQQWLFICHPLFHINLLHLLRDEQHKLLSLGTEGHQLGQAPPSGVDRSFHPLTQGAGWRSMLQKANSALQKNQERQPDASHQSSDPFLQTLDDLSMLFEQQAYSNVAINISLVVIYIGLCRHGILSFPNDFKEFSEKLTQVFAGSAQGILDTLQCLEPHYNAQRWLHPAHACFSISPLYCFKTSALFKDSPKRIHFWEVAKALGPCRPDTLVDLERKWMKLLIEAADSKKTALNIFKEFMGSHAQSFEQISNKDLKFFFIYPSSPEILGTSASQGLTQAINIGIESTAPYMAQAANNLQETHKKQQPKADTRSSIYCLNAIALDANAQPHVVLR</sequence>
<accession>A0A9W8ZPV9</accession>
<dbReference type="EMBL" id="JANVFS010000067">
    <property type="protein sequence ID" value="KAJ4463725.1"/>
    <property type="molecule type" value="Genomic_DNA"/>
</dbReference>
<dbReference type="AlphaFoldDB" id="A0A9W8ZPV9"/>
<dbReference type="Proteomes" id="UP001150238">
    <property type="component" value="Unassembled WGS sequence"/>
</dbReference>